<dbReference type="AlphaFoldDB" id="A0A7X5HTW7"/>
<dbReference type="InterPro" id="IPR046313">
    <property type="entry name" value="DUF6465"/>
</dbReference>
<name>A0A7X5HTW7_9FIRM</name>
<keyword evidence="2" id="KW-1185">Reference proteome</keyword>
<evidence type="ECO:0000313" key="2">
    <source>
        <dbReference type="Proteomes" id="UP000461585"/>
    </source>
</evidence>
<accession>A0A7X5HTW7</accession>
<comment type="caution">
    <text evidence="1">The sequence shown here is derived from an EMBL/GenBank/DDBJ whole genome shotgun (WGS) entry which is preliminary data.</text>
</comment>
<dbReference type="Proteomes" id="UP000461585">
    <property type="component" value="Unassembled WGS sequence"/>
</dbReference>
<dbReference type="Pfam" id="PF20069">
    <property type="entry name" value="DUF6465"/>
    <property type="match status" value="1"/>
</dbReference>
<gene>
    <name evidence="1" type="ORF">GXN74_02320</name>
</gene>
<protein>
    <submittedName>
        <fullName evidence="1">Uncharacterized protein</fullName>
    </submittedName>
</protein>
<evidence type="ECO:0000313" key="1">
    <source>
        <dbReference type="EMBL" id="NDL66585.1"/>
    </source>
</evidence>
<sequence length="66" mass="7807">MKENMYLQFHGREIDLNDFSKEAKQQWKDEGKKVKDIKTLDLYCKPEEGKCYFVINDEFSGAIELA</sequence>
<proteinExistence type="predicted"/>
<reference evidence="1 2" key="1">
    <citation type="submission" date="2020-01" db="EMBL/GenBank/DDBJ databases">
        <title>Anaeroalcalibacter tamaniensis gen. nov., sp. nov., moderately halophilic strictly anaerobic fermenter bacterium from mud volcano of Taman peninsula.</title>
        <authorList>
            <person name="Frolova A."/>
            <person name="Merkel A.Y."/>
            <person name="Slobodkin A.I."/>
        </authorList>
    </citation>
    <scope>NUCLEOTIDE SEQUENCE [LARGE SCALE GENOMIC DNA]</scope>
    <source>
        <strain evidence="1 2">F-3ap</strain>
    </source>
</reference>
<dbReference type="EMBL" id="JAAEEH010000004">
    <property type="protein sequence ID" value="NDL66585.1"/>
    <property type="molecule type" value="Genomic_DNA"/>
</dbReference>
<dbReference type="RefSeq" id="WP_162369316.1">
    <property type="nucleotide sequence ID" value="NZ_JAAEEH010000004.1"/>
</dbReference>
<organism evidence="1 2">
    <name type="scientific">Anaerotalea alkaliphila</name>
    <dbReference type="NCBI Taxonomy" id="2662126"/>
    <lineage>
        <taxon>Bacteria</taxon>
        <taxon>Bacillati</taxon>
        <taxon>Bacillota</taxon>
        <taxon>Clostridia</taxon>
        <taxon>Eubacteriales</taxon>
        <taxon>Anaerotalea</taxon>
    </lineage>
</organism>